<sequence>MFYANDSIGRVNRVVFIYKTTRLYPTSMSFVNKYTPPPSAPIHLPDPTEPYNLNFCFPLKTLETDRIKIVPLIPHVHANAIFEAITHYPIVMRFMSIHPFPSLADFETHCKSIRANSSTCLFVILDANRVAEPLGVINYCNASRSLSTLEIGFVIVSPPYQGTHVASQAIGLMMRCALDKISDGGLGVRRLQWQAHASNHTSVRVAQKMGFKLECVLRWQRPLAPGKESSAPFRADDDLGVPGRHSVLLSVCWDDWASGTREHVLELMNR</sequence>
<dbReference type="GO" id="GO:1990189">
    <property type="term" value="F:protein N-terminal-serine acetyltransferase activity"/>
    <property type="evidence" value="ECO:0007669"/>
    <property type="project" value="TreeGrafter"/>
</dbReference>
<evidence type="ECO:0000259" key="1">
    <source>
        <dbReference type="PROSITE" id="PS51186"/>
    </source>
</evidence>
<dbReference type="CDD" id="cd04301">
    <property type="entry name" value="NAT_SF"/>
    <property type="match status" value="1"/>
</dbReference>
<dbReference type="PROSITE" id="PS51186">
    <property type="entry name" value="GNAT"/>
    <property type="match status" value="1"/>
</dbReference>
<dbReference type="InterPro" id="IPR016181">
    <property type="entry name" value="Acyl_CoA_acyltransferase"/>
</dbReference>
<comment type="caution">
    <text evidence="2">The sequence shown here is derived from an EMBL/GenBank/DDBJ whole genome shotgun (WGS) entry which is preliminary data.</text>
</comment>
<dbReference type="SUPFAM" id="SSF55729">
    <property type="entry name" value="Acyl-CoA N-acyltransferases (Nat)"/>
    <property type="match status" value="1"/>
</dbReference>
<dbReference type="InterPro" id="IPR051908">
    <property type="entry name" value="Ribosomal_N-acetyltransferase"/>
</dbReference>
<dbReference type="OrthoDB" id="41238at2759"/>
<reference evidence="2 3" key="1">
    <citation type="journal article" date="2019" name="Fungal Biol. Biotechnol.">
        <title>Draft genome sequence of fastidious pathogen Ceratobasidium theobromae, which causes vascular-streak dieback in Theobroma cacao.</title>
        <authorList>
            <person name="Ali S.S."/>
            <person name="Asman A."/>
            <person name="Shao J."/>
            <person name="Firmansyah A.P."/>
            <person name="Susilo A.W."/>
            <person name="Rosmana A."/>
            <person name="McMahon P."/>
            <person name="Junaid M."/>
            <person name="Guest D."/>
            <person name="Kheng T.Y."/>
            <person name="Meinhardt L.W."/>
            <person name="Bailey B.A."/>
        </authorList>
    </citation>
    <scope>NUCLEOTIDE SEQUENCE [LARGE SCALE GENOMIC DNA]</scope>
    <source>
        <strain evidence="2 3">CT2</strain>
    </source>
</reference>
<evidence type="ECO:0000313" key="3">
    <source>
        <dbReference type="Proteomes" id="UP000383932"/>
    </source>
</evidence>
<organism evidence="2 3">
    <name type="scientific">Ceratobasidium theobromae</name>
    <dbReference type="NCBI Taxonomy" id="1582974"/>
    <lineage>
        <taxon>Eukaryota</taxon>
        <taxon>Fungi</taxon>
        <taxon>Dikarya</taxon>
        <taxon>Basidiomycota</taxon>
        <taxon>Agaricomycotina</taxon>
        <taxon>Agaricomycetes</taxon>
        <taxon>Cantharellales</taxon>
        <taxon>Ceratobasidiaceae</taxon>
        <taxon>Ceratobasidium</taxon>
    </lineage>
</organism>
<dbReference type="GO" id="GO:0008999">
    <property type="term" value="F:protein-N-terminal-alanine acetyltransferase activity"/>
    <property type="evidence" value="ECO:0007669"/>
    <property type="project" value="TreeGrafter"/>
</dbReference>
<dbReference type="Pfam" id="PF13302">
    <property type="entry name" value="Acetyltransf_3"/>
    <property type="match status" value="1"/>
</dbReference>
<feature type="domain" description="N-acetyltransferase" evidence="1">
    <location>
        <begin position="67"/>
        <end position="232"/>
    </location>
</feature>
<gene>
    <name evidence="2" type="ORF">CTheo_8012</name>
</gene>
<accession>A0A5N5Q9Y1</accession>
<evidence type="ECO:0000313" key="2">
    <source>
        <dbReference type="EMBL" id="KAB5588545.1"/>
    </source>
</evidence>
<dbReference type="EMBL" id="SSOP01000425">
    <property type="protein sequence ID" value="KAB5588545.1"/>
    <property type="molecule type" value="Genomic_DNA"/>
</dbReference>
<proteinExistence type="predicted"/>
<keyword evidence="3" id="KW-1185">Reference proteome</keyword>
<dbReference type="AlphaFoldDB" id="A0A5N5Q9Y1"/>
<name>A0A5N5Q9Y1_9AGAM</name>
<dbReference type="InterPro" id="IPR000182">
    <property type="entry name" value="GNAT_dom"/>
</dbReference>
<dbReference type="Proteomes" id="UP000383932">
    <property type="component" value="Unassembled WGS sequence"/>
</dbReference>
<protein>
    <recommendedName>
        <fullName evidence="1">N-acetyltransferase domain-containing protein</fullName>
    </recommendedName>
</protein>
<dbReference type="PANTHER" id="PTHR43441:SF5">
    <property type="entry name" value="FAMILY ACETYLTRANSFERASE, PUTATIVE-RELATED"/>
    <property type="match status" value="1"/>
</dbReference>
<dbReference type="Gene3D" id="3.40.630.30">
    <property type="match status" value="1"/>
</dbReference>
<dbReference type="PANTHER" id="PTHR43441">
    <property type="entry name" value="RIBOSOMAL-PROTEIN-SERINE ACETYLTRANSFERASE"/>
    <property type="match status" value="1"/>
</dbReference>